<feature type="transmembrane region" description="Helical" evidence="1">
    <location>
        <begin position="461"/>
        <end position="481"/>
    </location>
</feature>
<keyword evidence="1" id="KW-0812">Transmembrane</keyword>
<organism evidence="2 3">
    <name type="scientific">Streptomyces qinglanensis</name>
    <dbReference type="NCBI Taxonomy" id="943816"/>
    <lineage>
        <taxon>Bacteria</taxon>
        <taxon>Bacillati</taxon>
        <taxon>Actinomycetota</taxon>
        <taxon>Actinomycetes</taxon>
        <taxon>Kitasatosporales</taxon>
        <taxon>Streptomycetaceae</taxon>
        <taxon>Streptomyces</taxon>
    </lineage>
</organism>
<dbReference type="PATRIC" id="fig|943816.4.peg.3034"/>
<sequence length="488" mass="52717">MEIDELTGPERRVWEAFPRGRTVDLSAAAERSVRARVLRALLLTSPAEDGEIPALRLRGARITGEFNLHSGAVRAPVSLRECVFEETPVLYGAEFRQLSLSGCRMPGLWAATLRVAGALRLNDCRVPGSVGLSGARVGGALFLDRAELGTRATAGEPEAAAAEREGGSLKLDHATVGEDLQATRLTVHGRTRLDGLTVAGLVRLDGARLLYPGGGNTALHAETLTVGTDLHAMRLHAEGRVNLRGATVPGQLNLAYARLSNPGGVALRASSCTAAEFWLRDAPPVQGTVNLRRARFELLHIRPEVWPAQVQLDGLTYTALTPVLPAADRLRVLAREADGYVPFAYEQLATAYRHIGDDAAARSVQLAKERRHRATRPLYGRLWGHLQDATVGYGFRPMRAAGWLVGLLLVGALAYGLHPPRPLKADEAPEFNPLAYALDLLLPVVDFGQEKSYAPEGGYQWLAYLLVVAGWVLATTFVTGVNRAVTRN</sequence>
<keyword evidence="1" id="KW-1133">Transmembrane helix</keyword>
<dbReference type="AlphaFoldDB" id="A0A1E7KBP1"/>
<dbReference type="EMBL" id="LJGV01000022">
    <property type="protein sequence ID" value="OEV01356.1"/>
    <property type="molecule type" value="Genomic_DNA"/>
</dbReference>
<evidence type="ECO:0000313" key="3">
    <source>
        <dbReference type="Proteomes" id="UP000175829"/>
    </source>
</evidence>
<dbReference type="RefSeq" id="WP_026005083.1">
    <property type="nucleotide sequence ID" value="NZ_LJGV01000022.1"/>
</dbReference>
<evidence type="ECO:0000256" key="1">
    <source>
        <dbReference type="SAM" id="Phobius"/>
    </source>
</evidence>
<reference evidence="2 3" key="1">
    <citation type="journal article" date="2016" name="Front. Microbiol.">
        <title>Comparative Genomics Analysis of Streptomyces Species Reveals Their Adaptation to the Marine Environment and Their Diversity at the Genomic Level.</title>
        <authorList>
            <person name="Tian X."/>
            <person name="Zhang Z."/>
            <person name="Yang T."/>
            <person name="Chen M."/>
            <person name="Li J."/>
            <person name="Chen F."/>
            <person name="Yang J."/>
            <person name="Li W."/>
            <person name="Zhang B."/>
            <person name="Zhang Z."/>
            <person name="Wu J."/>
            <person name="Zhang C."/>
            <person name="Long L."/>
            <person name="Xiao J."/>
        </authorList>
    </citation>
    <scope>NUCLEOTIDE SEQUENCE [LARGE SCALE GENOMIC DNA]</scope>
    <source>
        <strain evidence="2 3">SCSIO M10379</strain>
    </source>
</reference>
<name>A0A1E7KBP1_9ACTN</name>
<proteinExistence type="predicted"/>
<keyword evidence="1" id="KW-0472">Membrane</keyword>
<dbReference type="Proteomes" id="UP000175829">
    <property type="component" value="Unassembled WGS sequence"/>
</dbReference>
<comment type="caution">
    <text evidence="2">The sequence shown here is derived from an EMBL/GenBank/DDBJ whole genome shotgun (WGS) entry which is preliminary data.</text>
</comment>
<gene>
    <name evidence="2" type="ORF">AN217_17725</name>
</gene>
<protein>
    <submittedName>
        <fullName evidence="2">Membrane-associated oxidoreductase</fullName>
    </submittedName>
</protein>
<accession>A0A1E7KBP1</accession>
<evidence type="ECO:0000313" key="2">
    <source>
        <dbReference type="EMBL" id="OEV01356.1"/>
    </source>
</evidence>